<organism evidence="1">
    <name type="scientific">Physcomitrium patens</name>
    <name type="common">Spreading-leaved earth moss</name>
    <name type="synonym">Physcomitrella patens</name>
    <dbReference type="NCBI Taxonomy" id="3218"/>
    <lineage>
        <taxon>Eukaryota</taxon>
        <taxon>Viridiplantae</taxon>
        <taxon>Streptophyta</taxon>
        <taxon>Embryophyta</taxon>
        <taxon>Bryophyta</taxon>
        <taxon>Bryophytina</taxon>
        <taxon>Bryopsida</taxon>
        <taxon>Funariidae</taxon>
        <taxon>Funariales</taxon>
        <taxon>Funariaceae</taxon>
        <taxon>Physcomitrium</taxon>
    </lineage>
</organism>
<sequence>MVKTIDECNVYECVFYQRHCLTSLSNIVVPHNHKFLQYYLVASIYRNCSCIIHVSITT</sequence>
<dbReference type="Gramene" id="Pp3c2_9400V3.1">
    <property type="protein sequence ID" value="PAC:32936123.CDS.1"/>
    <property type="gene ID" value="Pp3c2_9400"/>
</dbReference>
<reference evidence="1 3" key="1">
    <citation type="journal article" date="2008" name="Science">
        <title>The Physcomitrella genome reveals evolutionary insights into the conquest of land by plants.</title>
        <authorList>
            <person name="Rensing S."/>
            <person name="Lang D."/>
            <person name="Zimmer A."/>
            <person name="Terry A."/>
            <person name="Salamov A."/>
            <person name="Shapiro H."/>
            <person name="Nishiyama T."/>
            <person name="Perroud P.-F."/>
            <person name="Lindquist E."/>
            <person name="Kamisugi Y."/>
            <person name="Tanahashi T."/>
            <person name="Sakakibara K."/>
            <person name="Fujita T."/>
            <person name="Oishi K."/>
            <person name="Shin-I T."/>
            <person name="Kuroki Y."/>
            <person name="Toyoda A."/>
            <person name="Suzuki Y."/>
            <person name="Hashimoto A."/>
            <person name="Yamaguchi K."/>
            <person name="Sugano A."/>
            <person name="Kohara Y."/>
            <person name="Fujiyama A."/>
            <person name="Anterola A."/>
            <person name="Aoki S."/>
            <person name="Ashton N."/>
            <person name="Barbazuk W.B."/>
            <person name="Barker E."/>
            <person name="Bennetzen J."/>
            <person name="Bezanilla M."/>
            <person name="Blankenship R."/>
            <person name="Cho S.H."/>
            <person name="Dutcher S."/>
            <person name="Estelle M."/>
            <person name="Fawcett J.A."/>
            <person name="Gundlach H."/>
            <person name="Hanada K."/>
            <person name="Heyl A."/>
            <person name="Hicks K.A."/>
            <person name="Hugh J."/>
            <person name="Lohr M."/>
            <person name="Mayer K."/>
            <person name="Melkozernov A."/>
            <person name="Murata T."/>
            <person name="Nelson D."/>
            <person name="Pils B."/>
            <person name="Prigge M."/>
            <person name="Reiss B."/>
            <person name="Renner T."/>
            <person name="Rombauts S."/>
            <person name="Rushton P."/>
            <person name="Sanderfoot A."/>
            <person name="Schween G."/>
            <person name="Shiu S.-H."/>
            <person name="Stueber K."/>
            <person name="Theodoulou F.L."/>
            <person name="Tu H."/>
            <person name="Van de Peer Y."/>
            <person name="Verrier P.J."/>
            <person name="Waters E."/>
            <person name="Wood A."/>
            <person name="Yang L."/>
            <person name="Cove D."/>
            <person name="Cuming A."/>
            <person name="Hasebe M."/>
            <person name="Lucas S."/>
            <person name="Mishler D.B."/>
            <person name="Reski R."/>
            <person name="Grigoriev I."/>
            <person name="Quatrano R.S."/>
            <person name="Boore J.L."/>
        </authorList>
    </citation>
    <scope>NUCLEOTIDE SEQUENCE [LARGE SCALE GENOMIC DNA]</scope>
    <source>
        <strain evidence="2 3">cv. Gransden 2004</strain>
    </source>
</reference>
<evidence type="ECO:0000313" key="3">
    <source>
        <dbReference type="Proteomes" id="UP000006727"/>
    </source>
</evidence>
<dbReference type="Proteomes" id="UP000006727">
    <property type="component" value="Chromosome 2"/>
</dbReference>
<evidence type="ECO:0000313" key="2">
    <source>
        <dbReference type="EnsemblPlants" id="PAC:32936123.CDS.1"/>
    </source>
</evidence>
<reference evidence="2" key="3">
    <citation type="submission" date="2020-12" db="UniProtKB">
        <authorList>
            <consortium name="EnsemblPlants"/>
        </authorList>
    </citation>
    <scope>IDENTIFICATION</scope>
</reference>
<dbReference type="InParanoid" id="A0A2K1L0T6"/>
<accession>A0A2K1L0T6</accession>
<proteinExistence type="predicted"/>
<dbReference type="Gramene" id="Pp3c2_9400V3.2">
    <property type="protein sequence ID" value="PAC:32936124.CDS.1"/>
    <property type="gene ID" value="Pp3c2_9400"/>
</dbReference>
<dbReference type="EnsemblPlants" id="Pp3c2_9400V3.1">
    <property type="protein sequence ID" value="PAC:32936123.CDS.1"/>
    <property type="gene ID" value="Pp3c2_9400"/>
</dbReference>
<name>A0A2K1L0T6_PHYPA</name>
<dbReference type="EMBL" id="ABEU02000002">
    <property type="protein sequence ID" value="PNR59638.1"/>
    <property type="molecule type" value="Genomic_DNA"/>
</dbReference>
<protein>
    <submittedName>
        <fullName evidence="1 2">Uncharacterized protein</fullName>
    </submittedName>
</protein>
<dbReference type="AlphaFoldDB" id="A0A2K1L0T6"/>
<gene>
    <name evidence="1" type="ORF">PHYPA_002430</name>
</gene>
<evidence type="ECO:0000313" key="1">
    <source>
        <dbReference type="EMBL" id="PNR59638.1"/>
    </source>
</evidence>
<reference evidence="1 3" key="2">
    <citation type="journal article" date="2018" name="Plant J.">
        <title>The Physcomitrella patens chromosome-scale assembly reveals moss genome structure and evolution.</title>
        <authorList>
            <person name="Lang D."/>
            <person name="Ullrich K.K."/>
            <person name="Murat F."/>
            <person name="Fuchs J."/>
            <person name="Jenkins J."/>
            <person name="Haas F.B."/>
            <person name="Piednoel M."/>
            <person name="Gundlach H."/>
            <person name="Van Bel M."/>
            <person name="Meyberg R."/>
            <person name="Vives C."/>
            <person name="Morata J."/>
            <person name="Symeonidi A."/>
            <person name="Hiss M."/>
            <person name="Muchero W."/>
            <person name="Kamisugi Y."/>
            <person name="Saleh O."/>
            <person name="Blanc G."/>
            <person name="Decker E.L."/>
            <person name="van Gessel N."/>
            <person name="Grimwood J."/>
            <person name="Hayes R.D."/>
            <person name="Graham S.W."/>
            <person name="Gunter L.E."/>
            <person name="McDaniel S.F."/>
            <person name="Hoernstein S.N.W."/>
            <person name="Larsson A."/>
            <person name="Li F.W."/>
            <person name="Perroud P.F."/>
            <person name="Phillips J."/>
            <person name="Ranjan P."/>
            <person name="Rokshar D.S."/>
            <person name="Rothfels C.J."/>
            <person name="Schneider L."/>
            <person name="Shu S."/>
            <person name="Stevenson D.W."/>
            <person name="Thummler F."/>
            <person name="Tillich M."/>
            <person name="Villarreal Aguilar J.C."/>
            <person name="Widiez T."/>
            <person name="Wong G.K."/>
            <person name="Wymore A."/>
            <person name="Zhang Y."/>
            <person name="Zimmer A.D."/>
            <person name="Quatrano R.S."/>
            <person name="Mayer K.F.X."/>
            <person name="Goodstein D."/>
            <person name="Casacuberta J.M."/>
            <person name="Vandepoele K."/>
            <person name="Reski R."/>
            <person name="Cuming A.C."/>
            <person name="Tuskan G.A."/>
            <person name="Maumus F."/>
            <person name="Salse J."/>
            <person name="Schmutz J."/>
            <person name="Rensing S.A."/>
        </authorList>
    </citation>
    <scope>NUCLEOTIDE SEQUENCE [LARGE SCALE GENOMIC DNA]</scope>
    <source>
        <strain evidence="2 3">cv. Gransden 2004</strain>
    </source>
</reference>
<keyword evidence="3" id="KW-1185">Reference proteome</keyword>
<dbReference type="EnsemblPlants" id="Pp3c2_9400V3.2">
    <property type="protein sequence ID" value="PAC:32936124.CDS.1"/>
    <property type="gene ID" value="Pp3c2_9400"/>
</dbReference>